<dbReference type="AlphaFoldDB" id="A0A9P1FP64"/>
<evidence type="ECO:0000313" key="1">
    <source>
        <dbReference type="EMBL" id="CAI3981590.1"/>
    </source>
</evidence>
<name>A0A9P1FP64_9DINO</name>
<comment type="caution">
    <text evidence="1">The sequence shown here is derived from an EMBL/GenBank/DDBJ whole genome shotgun (WGS) entry which is preliminary data.</text>
</comment>
<organism evidence="1">
    <name type="scientific">Cladocopium goreaui</name>
    <dbReference type="NCBI Taxonomy" id="2562237"/>
    <lineage>
        <taxon>Eukaryota</taxon>
        <taxon>Sar</taxon>
        <taxon>Alveolata</taxon>
        <taxon>Dinophyceae</taxon>
        <taxon>Suessiales</taxon>
        <taxon>Symbiodiniaceae</taxon>
        <taxon>Cladocopium</taxon>
    </lineage>
</organism>
<dbReference type="EMBL" id="CAMXCT010000646">
    <property type="protein sequence ID" value="CAI3981590.1"/>
    <property type="molecule type" value="Genomic_DNA"/>
</dbReference>
<evidence type="ECO:0000313" key="3">
    <source>
        <dbReference type="Proteomes" id="UP001152797"/>
    </source>
</evidence>
<dbReference type="EMBL" id="CAMXCT030000646">
    <property type="protein sequence ID" value="CAL4768902.1"/>
    <property type="molecule type" value="Genomic_DNA"/>
</dbReference>
<protein>
    <submittedName>
        <fullName evidence="1">Uncharacterized protein</fullName>
    </submittedName>
</protein>
<reference evidence="2" key="2">
    <citation type="submission" date="2024-04" db="EMBL/GenBank/DDBJ databases">
        <authorList>
            <person name="Chen Y."/>
            <person name="Shah S."/>
            <person name="Dougan E. K."/>
            <person name="Thang M."/>
            <person name="Chan C."/>
        </authorList>
    </citation>
    <scope>NUCLEOTIDE SEQUENCE [LARGE SCALE GENOMIC DNA]</scope>
</reference>
<sequence length="178" mass="19727">MEQLLLKAQQVGVMLSNEALTSLAQLPPEHSVELLEFVLDRAQDLRHVSNYIVGTVARGFKSQKGTKRGGESQEAVQRYCKHLQENGIQLDPSAHQALGNIPANDAARVPSLRQTWHADKDSLLTFRGWDSVRSAYICGSAADRVWNSLIDAPLREPMEARIPIGHLKASCLEMLFIA</sequence>
<gene>
    <name evidence="1" type="ORF">C1SCF055_LOCUS9362</name>
</gene>
<dbReference type="Proteomes" id="UP001152797">
    <property type="component" value="Unassembled WGS sequence"/>
</dbReference>
<dbReference type="EMBL" id="CAMXCT020000646">
    <property type="protein sequence ID" value="CAL1134965.1"/>
    <property type="molecule type" value="Genomic_DNA"/>
</dbReference>
<accession>A0A9P1FP64</accession>
<evidence type="ECO:0000313" key="2">
    <source>
        <dbReference type="EMBL" id="CAL1134965.1"/>
    </source>
</evidence>
<reference evidence="1" key="1">
    <citation type="submission" date="2022-10" db="EMBL/GenBank/DDBJ databases">
        <authorList>
            <person name="Chen Y."/>
            <person name="Dougan E. K."/>
            <person name="Chan C."/>
            <person name="Rhodes N."/>
            <person name="Thang M."/>
        </authorList>
    </citation>
    <scope>NUCLEOTIDE SEQUENCE</scope>
</reference>
<keyword evidence="3" id="KW-1185">Reference proteome</keyword>
<proteinExistence type="predicted"/>